<dbReference type="EMBL" id="KU130294">
    <property type="protein sequence ID" value="ALZ46051.1"/>
    <property type="molecule type" value="Genomic_DNA"/>
</dbReference>
<dbReference type="AlphaFoldDB" id="A0A2Z1CHS4"/>
<accession>A0A2Z1CHS4</accession>
<sequence length="199" mass="22429">MNIYHLDNLQAPWGDWGTVLLQGLIAWDEDTDVDSIKRAGPYTPPAYIRSGSLVLTQPVKEALEKSGLKGIGCYEHLEKTHVVHIDWLHWDTSKPITEYLDLDGGPTSIIDSLPHDPGLAKRMPEYWQAFVVGKLNLLKDPQHEPSDLGQYLKVLKADEQADFFKGDVYRGYFLSERAKAWLEVKCPGCFTFTLLSSAP</sequence>
<geneLocation type="plasmid" evidence="1">
    <name>p12969-DIM</name>
</geneLocation>
<organism evidence="1">
    <name type="scientific">Pseudomonas putida</name>
    <name type="common">Arthrobacter siderocapsulatus</name>
    <dbReference type="NCBI Taxonomy" id="303"/>
    <lineage>
        <taxon>Bacteria</taxon>
        <taxon>Pseudomonadati</taxon>
        <taxon>Pseudomonadota</taxon>
        <taxon>Gammaproteobacteria</taxon>
        <taxon>Pseudomonadales</taxon>
        <taxon>Pseudomonadaceae</taxon>
        <taxon>Pseudomonas</taxon>
    </lineage>
</organism>
<protein>
    <submittedName>
        <fullName evidence="1">Uncharacterized protein</fullName>
    </submittedName>
</protein>
<reference evidence="1" key="1">
    <citation type="journal article" date="2015" name="J. Antimicrob. Chemother.">
        <title>Genetic characterization of a novel blaDIM-2-carrying megaplasmid p12969-DIM from clinical Pseudomonas putida.</title>
        <authorList>
            <person name="Sun F."/>
            <person name="Zhou D."/>
            <person name="Wang Q."/>
            <person name="Feng J."/>
            <person name="Feng W."/>
            <person name="Luo W."/>
            <person name="Liu Y."/>
            <person name="Qiu X."/>
            <person name="Yin Z."/>
            <person name="Xia P."/>
        </authorList>
    </citation>
    <scope>NUCLEOTIDE SEQUENCE</scope>
    <source>
        <strain evidence="1">12969</strain>
        <plasmid evidence="1">p12969-DIM</plasmid>
    </source>
</reference>
<proteinExistence type="predicted"/>
<evidence type="ECO:0000313" key="1">
    <source>
        <dbReference type="EMBL" id="ALZ46051.1"/>
    </source>
</evidence>
<dbReference type="RefSeq" id="WP_172688487.1">
    <property type="nucleotide sequence ID" value="NZ_CP138358.1"/>
</dbReference>
<name>A0A2Z1CHS4_PSEPU</name>
<keyword evidence="1" id="KW-0614">Plasmid</keyword>